<protein>
    <submittedName>
        <fullName evidence="2">Uncharacterized protein</fullName>
    </submittedName>
</protein>
<dbReference type="AlphaFoldDB" id="A0A9X6VFJ3"/>
<evidence type="ECO:0000313" key="2">
    <source>
        <dbReference type="EMBL" id="PFB10344.1"/>
    </source>
</evidence>
<organism evidence="2 3">
    <name type="scientific">Bacillus thuringiensis</name>
    <dbReference type="NCBI Taxonomy" id="1428"/>
    <lineage>
        <taxon>Bacteria</taxon>
        <taxon>Bacillati</taxon>
        <taxon>Bacillota</taxon>
        <taxon>Bacilli</taxon>
        <taxon>Bacillales</taxon>
        <taxon>Bacillaceae</taxon>
        <taxon>Bacillus</taxon>
        <taxon>Bacillus cereus group</taxon>
    </lineage>
</organism>
<feature type="compositionally biased region" description="Polar residues" evidence="1">
    <location>
        <begin position="1"/>
        <end position="17"/>
    </location>
</feature>
<evidence type="ECO:0000256" key="1">
    <source>
        <dbReference type="SAM" id="MobiDB-lite"/>
    </source>
</evidence>
<comment type="caution">
    <text evidence="2">The sequence shown here is derived from an EMBL/GenBank/DDBJ whole genome shotgun (WGS) entry which is preliminary data.</text>
</comment>
<sequence>MKTVVRNYSNRGKSNPANDKGLPFAVTGETVPELIKKTNALLKRGYDFKTQFYQVIETRRNENVGLNRRRFNQSSRHNSDVGIRTRMLKELMYYECMMIKVN</sequence>
<evidence type="ECO:0000313" key="3">
    <source>
        <dbReference type="Proteomes" id="UP000220397"/>
    </source>
</evidence>
<feature type="region of interest" description="Disordered" evidence="1">
    <location>
        <begin position="1"/>
        <end position="23"/>
    </location>
</feature>
<dbReference type="EMBL" id="NTUS01000005">
    <property type="protein sequence ID" value="PFB10344.1"/>
    <property type="molecule type" value="Genomic_DNA"/>
</dbReference>
<accession>A0A9X6VFJ3</accession>
<name>A0A9X6VFJ3_BACTU</name>
<reference evidence="2 3" key="1">
    <citation type="submission" date="2017-09" db="EMBL/GenBank/DDBJ databases">
        <title>Large-scale bioinformatics analysis of Bacillus genomes uncovers conserved roles of natural products in bacterial physiology.</title>
        <authorList>
            <consortium name="Agbiome Team Llc"/>
            <person name="Bleich R.M."/>
            <person name="Kirk G.J."/>
            <person name="Santa Maria K.C."/>
            <person name="Allen S.E."/>
            <person name="Farag S."/>
            <person name="Shank E.A."/>
            <person name="Bowers A."/>
        </authorList>
    </citation>
    <scope>NUCLEOTIDE SEQUENCE [LARGE SCALE GENOMIC DNA]</scope>
    <source>
        <strain evidence="2 3">AFS015413</strain>
    </source>
</reference>
<gene>
    <name evidence="2" type="ORF">CN398_00615</name>
</gene>
<dbReference type="Proteomes" id="UP000220397">
    <property type="component" value="Unassembled WGS sequence"/>
</dbReference>
<proteinExistence type="predicted"/>
<dbReference type="RefSeq" id="WP_097807821.1">
    <property type="nucleotide sequence ID" value="NZ_NTRM01000027.1"/>
</dbReference>